<reference evidence="3" key="1">
    <citation type="submission" date="2013-04" db="EMBL/GenBank/DDBJ databases">
        <authorList>
            <person name="Qu J."/>
            <person name="Murali S.C."/>
            <person name="Bandaranaike D."/>
            <person name="Bellair M."/>
            <person name="Blankenburg K."/>
            <person name="Chao H."/>
            <person name="Dinh H."/>
            <person name="Doddapaneni H."/>
            <person name="Downs B."/>
            <person name="Dugan-Rocha S."/>
            <person name="Elkadiri S."/>
            <person name="Gnanaolivu R.D."/>
            <person name="Hernandez B."/>
            <person name="Javaid M."/>
            <person name="Jayaseelan J.C."/>
            <person name="Lee S."/>
            <person name="Li M."/>
            <person name="Ming W."/>
            <person name="Munidasa M."/>
            <person name="Muniz J."/>
            <person name="Nguyen L."/>
            <person name="Ongeri F."/>
            <person name="Osuji N."/>
            <person name="Pu L.-L."/>
            <person name="Puazo M."/>
            <person name="Qu C."/>
            <person name="Quiroz J."/>
            <person name="Raj R."/>
            <person name="Weissenberger G."/>
            <person name="Xin Y."/>
            <person name="Zou X."/>
            <person name="Han Y."/>
            <person name="Richards S."/>
            <person name="Worley K."/>
            <person name="Muzny D."/>
            <person name="Gibbs R."/>
        </authorList>
    </citation>
    <scope>NUCLEOTIDE SEQUENCE</scope>
    <source>
        <strain evidence="3">Sampled in the wild</strain>
    </source>
</reference>
<dbReference type="AlphaFoldDB" id="A0A8K0JTR2"/>
<keyword evidence="1" id="KW-1133">Transmembrane helix</keyword>
<dbReference type="InterPro" id="IPR004147">
    <property type="entry name" value="ABC1_dom"/>
</dbReference>
<dbReference type="PANTHER" id="PTHR43173:SF28">
    <property type="entry name" value="AARF DOMAIN CONTAINING KINASE 5"/>
    <property type="match status" value="1"/>
</dbReference>
<dbReference type="Pfam" id="PF03109">
    <property type="entry name" value="ABC1"/>
    <property type="match status" value="1"/>
</dbReference>
<gene>
    <name evidence="3" type="ORF">J437_LFUL001464</name>
</gene>
<evidence type="ECO:0000256" key="1">
    <source>
        <dbReference type="SAM" id="Phobius"/>
    </source>
</evidence>
<dbReference type="InterPro" id="IPR051130">
    <property type="entry name" value="Mito_struct-func_regulator"/>
</dbReference>
<dbReference type="PANTHER" id="PTHR43173">
    <property type="entry name" value="ABC1 FAMILY PROTEIN"/>
    <property type="match status" value="1"/>
</dbReference>
<reference evidence="3" key="2">
    <citation type="submission" date="2017-10" db="EMBL/GenBank/DDBJ databases">
        <title>Ladona fulva Genome sequencing and assembly.</title>
        <authorList>
            <person name="Murali S."/>
            <person name="Richards S."/>
            <person name="Bandaranaike D."/>
            <person name="Bellair M."/>
            <person name="Blankenburg K."/>
            <person name="Chao H."/>
            <person name="Dinh H."/>
            <person name="Doddapaneni H."/>
            <person name="Dugan-Rocha S."/>
            <person name="Elkadiri S."/>
            <person name="Gnanaolivu R."/>
            <person name="Hernandez B."/>
            <person name="Skinner E."/>
            <person name="Javaid M."/>
            <person name="Lee S."/>
            <person name="Li M."/>
            <person name="Ming W."/>
            <person name="Munidasa M."/>
            <person name="Muniz J."/>
            <person name="Nguyen L."/>
            <person name="Hughes D."/>
            <person name="Osuji N."/>
            <person name="Pu L.-L."/>
            <person name="Puazo M."/>
            <person name="Qu C."/>
            <person name="Quiroz J."/>
            <person name="Raj R."/>
            <person name="Weissenberger G."/>
            <person name="Xin Y."/>
            <person name="Zou X."/>
            <person name="Han Y."/>
            <person name="Worley K."/>
            <person name="Muzny D."/>
            <person name="Gibbs R."/>
        </authorList>
    </citation>
    <scope>NUCLEOTIDE SEQUENCE</scope>
    <source>
        <strain evidence="3">Sampled in the wild</strain>
    </source>
</reference>
<comment type="caution">
    <text evidence="3">The sequence shown here is derived from an EMBL/GenBank/DDBJ whole genome shotgun (WGS) entry which is preliminary data.</text>
</comment>
<evidence type="ECO:0000313" key="3">
    <source>
        <dbReference type="EMBL" id="KAG8222266.1"/>
    </source>
</evidence>
<organism evidence="3 4">
    <name type="scientific">Ladona fulva</name>
    <name type="common">Scarce chaser dragonfly</name>
    <name type="synonym">Libellula fulva</name>
    <dbReference type="NCBI Taxonomy" id="123851"/>
    <lineage>
        <taxon>Eukaryota</taxon>
        <taxon>Metazoa</taxon>
        <taxon>Ecdysozoa</taxon>
        <taxon>Arthropoda</taxon>
        <taxon>Hexapoda</taxon>
        <taxon>Insecta</taxon>
        <taxon>Pterygota</taxon>
        <taxon>Palaeoptera</taxon>
        <taxon>Odonata</taxon>
        <taxon>Epiprocta</taxon>
        <taxon>Anisoptera</taxon>
        <taxon>Libelluloidea</taxon>
        <taxon>Libellulidae</taxon>
        <taxon>Ladona</taxon>
    </lineage>
</organism>
<keyword evidence="4" id="KW-1185">Reference proteome</keyword>
<dbReference type="EMBL" id="KZ308127">
    <property type="protein sequence ID" value="KAG8222266.1"/>
    <property type="molecule type" value="Genomic_DNA"/>
</dbReference>
<keyword evidence="1" id="KW-0472">Membrane</keyword>
<sequence length="234" mass="26532">MMAVSLRGFYSFPSVTRTLHRNFSVNINRKSKFGKYARYGVFAAGLGGLFTYYSLMNDKEKRLLKVTVGGVGRFLRSLRIGTIISVDYWWSLRGMEENTPEYDEAISYVHQRAASRILEGCLLNGGLYIKLGQGLVSLNHILPKEYLSTLKCLQDKCLNRGNEEVAKLFIEDFGVLHTQVFKKFNEVPIAAASLAQVYHAETKDGREVAVKVQYIDLQDRFKGDITTIELLLKT</sequence>
<dbReference type="OrthoDB" id="427480at2759"/>
<evidence type="ECO:0000313" key="4">
    <source>
        <dbReference type="Proteomes" id="UP000792457"/>
    </source>
</evidence>
<protein>
    <recommendedName>
        <fullName evidence="2">ABC1 atypical kinase-like domain-containing protein</fullName>
    </recommendedName>
</protein>
<dbReference type="Proteomes" id="UP000792457">
    <property type="component" value="Unassembled WGS sequence"/>
</dbReference>
<proteinExistence type="predicted"/>
<feature type="domain" description="ABC1 atypical kinase-like" evidence="2">
    <location>
        <begin position="153"/>
        <end position="233"/>
    </location>
</feature>
<evidence type="ECO:0000259" key="2">
    <source>
        <dbReference type="Pfam" id="PF03109"/>
    </source>
</evidence>
<accession>A0A8K0JTR2</accession>
<feature type="transmembrane region" description="Helical" evidence="1">
    <location>
        <begin position="36"/>
        <end position="55"/>
    </location>
</feature>
<name>A0A8K0JTR2_LADFU</name>
<keyword evidence="1" id="KW-0812">Transmembrane</keyword>